<sequence length="67" mass="7199">MEGLTTSMPQHQLSFRKNVPLLLCCVPVLIASKRSSSLAIKSLSVASLLQHSLKVGGHPIPVHQGQK</sequence>
<accession>A0A0A9FUI3</accession>
<reference evidence="1" key="1">
    <citation type="submission" date="2014-09" db="EMBL/GenBank/DDBJ databases">
        <authorList>
            <person name="Magalhaes I.L.F."/>
            <person name="Oliveira U."/>
            <person name="Santos F.R."/>
            <person name="Vidigal T.H.D.A."/>
            <person name="Brescovit A.D."/>
            <person name="Santos A.J."/>
        </authorList>
    </citation>
    <scope>NUCLEOTIDE SEQUENCE</scope>
    <source>
        <tissue evidence="1">Shoot tissue taken approximately 20 cm above the soil surface</tissue>
    </source>
</reference>
<dbReference type="EMBL" id="GBRH01181396">
    <property type="protein sequence ID" value="JAE16500.1"/>
    <property type="molecule type" value="Transcribed_RNA"/>
</dbReference>
<protein>
    <submittedName>
        <fullName evidence="1">Uncharacterized protein</fullName>
    </submittedName>
</protein>
<dbReference type="AlphaFoldDB" id="A0A0A9FUI3"/>
<organism evidence="1">
    <name type="scientific">Arundo donax</name>
    <name type="common">Giant reed</name>
    <name type="synonym">Donax arundinaceus</name>
    <dbReference type="NCBI Taxonomy" id="35708"/>
    <lineage>
        <taxon>Eukaryota</taxon>
        <taxon>Viridiplantae</taxon>
        <taxon>Streptophyta</taxon>
        <taxon>Embryophyta</taxon>
        <taxon>Tracheophyta</taxon>
        <taxon>Spermatophyta</taxon>
        <taxon>Magnoliopsida</taxon>
        <taxon>Liliopsida</taxon>
        <taxon>Poales</taxon>
        <taxon>Poaceae</taxon>
        <taxon>PACMAD clade</taxon>
        <taxon>Arundinoideae</taxon>
        <taxon>Arundineae</taxon>
        <taxon>Arundo</taxon>
    </lineage>
</organism>
<name>A0A0A9FUI3_ARUDO</name>
<proteinExistence type="predicted"/>
<reference evidence="1" key="2">
    <citation type="journal article" date="2015" name="Data Brief">
        <title>Shoot transcriptome of the giant reed, Arundo donax.</title>
        <authorList>
            <person name="Barrero R.A."/>
            <person name="Guerrero F.D."/>
            <person name="Moolhuijzen P."/>
            <person name="Goolsby J.A."/>
            <person name="Tidwell J."/>
            <person name="Bellgard S.E."/>
            <person name="Bellgard M.I."/>
        </authorList>
    </citation>
    <scope>NUCLEOTIDE SEQUENCE</scope>
    <source>
        <tissue evidence="1">Shoot tissue taken approximately 20 cm above the soil surface</tissue>
    </source>
</reference>
<evidence type="ECO:0000313" key="1">
    <source>
        <dbReference type="EMBL" id="JAE16500.1"/>
    </source>
</evidence>